<reference evidence="2 3" key="1">
    <citation type="submission" date="2016-10" db="EMBL/GenBank/DDBJ databases">
        <authorList>
            <person name="de Groot N.N."/>
        </authorList>
    </citation>
    <scope>NUCLEOTIDE SEQUENCE [LARGE SCALE GENOMIC DNA]</scope>
    <source>
        <strain evidence="2 3">DSM 19981</strain>
    </source>
</reference>
<dbReference type="RefSeq" id="WP_092956657.1">
    <property type="nucleotide sequence ID" value="NZ_FOSQ01000001.1"/>
</dbReference>
<evidence type="ECO:0000313" key="3">
    <source>
        <dbReference type="Proteomes" id="UP000199473"/>
    </source>
</evidence>
<gene>
    <name evidence="2" type="ORF">SAMN02745775_1011153</name>
</gene>
<keyword evidence="3" id="KW-1185">Reference proteome</keyword>
<dbReference type="STRING" id="1123062.SAMN02745775_1011153"/>
<dbReference type="EMBL" id="FOSQ01000001">
    <property type="protein sequence ID" value="SFK29337.1"/>
    <property type="molecule type" value="Genomic_DNA"/>
</dbReference>
<feature type="transmembrane region" description="Helical" evidence="1">
    <location>
        <begin position="128"/>
        <end position="147"/>
    </location>
</feature>
<protein>
    <submittedName>
        <fullName evidence="2">Uncharacterized protein</fullName>
    </submittedName>
</protein>
<feature type="transmembrane region" description="Helical" evidence="1">
    <location>
        <begin position="57"/>
        <end position="75"/>
    </location>
</feature>
<dbReference type="Proteomes" id="UP000199473">
    <property type="component" value="Unassembled WGS sequence"/>
</dbReference>
<accession>A0A1I3YBJ1</accession>
<organism evidence="2 3">
    <name type="scientific">Falsiroseomonas stagni DSM 19981</name>
    <dbReference type="NCBI Taxonomy" id="1123062"/>
    <lineage>
        <taxon>Bacteria</taxon>
        <taxon>Pseudomonadati</taxon>
        <taxon>Pseudomonadota</taxon>
        <taxon>Alphaproteobacteria</taxon>
        <taxon>Acetobacterales</taxon>
        <taxon>Roseomonadaceae</taxon>
        <taxon>Falsiroseomonas</taxon>
    </lineage>
</organism>
<feature type="transmembrane region" description="Helical" evidence="1">
    <location>
        <begin position="87"/>
        <end position="107"/>
    </location>
</feature>
<evidence type="ECO:0000313" key="2">
    <source>
        <dbReference type="EMBL" id="SFK29337.1"/>
    </source>
</evidence>
<evidence type="ECO:0000256" key="1">
    <source>
        <dbReference type="SAM" id="Phobius"/>
    </source>
</evidence>
<name>A0A1I3YBJ1_9PROT</name>
<keyword evidence="1" id="KW-1133">Transmembrane helix</keyword>
<feature type="transmembrane region" description="Helical" evidence="1">
    <location>
        <begin position="20"/>
        <end position="45"/>
    </location>
</feature>
<sequence length="300" mass="34073">MSLDAALIGNDFHRLKRTVLVLAIVNILTWILNVTIADGSTVLGVIRIDTSVRLADFLSAILIVSMIRLAFDWHSQPTELRKNSTEIVDFSLTLCFAILVVACYWPVRGFEFLMKSQKQATVKEFNEYVLIFIIGTAGFLAIAYSLISTCLRFTSGVHVIAQYVQEFREGPFETDPAKLERYLTVSEQKFVFFPDSPTQFKILRFGNSDSHLTRSLITKNGNENEFAWKIVGGRAGAGATLEIYARQDWNEIAGTNAGTPYSVFRFHRRRLMWVMDNNARVRKGPVLNQYMMPHEAEKQT</sequence>
<proteinExistence type="predicted"/>
<dbReference type="AlphaFoldDB" id="A0A1I3YBJ1"/>
<keyword evidence="1" id="KW-0812">Transmembrane</keyword>
<keyword evidence="1" id="KW-0472">Membrane</keyword>